<sequence>MPSKGTRTRNSGWRPGYLQRRVLAAFIVTFAAIIAVLEALSHISQANDGIASSAASRHYSWTYGPTAILTVVAAVWSRVEFQARQRAPWQAMHAGPTAASQSVLLDYISPLQPVALWKACKNRHFAVVAAVACSMLLRLIVVFSTGLFALQEVALQKEGVEVRLLDAFSGTNISANPQMAPPFDILNSVLFRNGTYPEGTTKDLVYQRFSVPEALSDAIVTVPVDGLAPQLDCESADLELTKWRIDNRARKSDVNENSVISSSCRLVNIMMPTALRLGAQYISKFQTVQCNDTTGLEGRRLLALVAETHEPVIVANDTVPLGAPPAIAADFTFSRSVQVLCKPSYSLINLHSTNNASDSNVHLQRIGSDGVTLPGLSGWDIAYAVLAGGENTTMNADRPIKDHDPFYSTDGTRYAEENNVIDHLPIPLQMGGWLANKTGDIGILFDEDVLQDIVGTYYRAMATQFLRRGIDQERPSTAIGSAVVNDYRVLMTQVPLRVIEVCLAIGILLAIWMVIQTSRSNTQLAPWNPNSISGIAAIVAHSQGLAHSLAGSSAEPSDALGNRLAQRRYYSQQTTTGFSIEGVEENQGDPVTVPKDIDPDGESKPFPSLIVRIAIFLVVVLTIVALEVVLHVSHTNDGLGYAPNNEYVHYLWTVIPALLMVAIRLAFGSIDFNVRSLAPYAHLKRPAGATFAQFMTVDFKNSLDITVVVNSIRTRHFAVLATTLAAFITPFLTIVTSGLYSPLDVPQLMTADFARGDPAAVDDADASILTALYILRGNLSYPRWTHEDLAFPHLELGQPLQHELFPQSFVDISVPALRGAPICQLWTGSHIPQELGPDDTYDYRFNIMLPTVRCTPDSANQSTRGENVTLYFSSSEEQTFGKSGEATCYGDDIYDHANPVIYYAWGHYSSGKFPHLALMQCAGAAELVNTRTRFRLPNFDFAEGHPPVPDESSVTPAANQSVALPTFGNLASEAGGLAGAHLDVFFESLVEGKYGILEADLGAADGIDRVVKAIKFQNRVIMAQTFTNYSSIANASLPASYPGDVFIRNRLRLFQDATSTRVLDALLASILMLGVLGSFLLNTDHILPKNPSSVAAVASLLADSNFLSWYRSTEADDPNGSGLARSFFAQRRFFIRGSRDRSTVDSSSTEAETDARMADDFTICLGDPVEEKRLAGGEIGSEPDLDARDVSQGSGERG</sequence>
<keyword evidence="2" id="KW-1133">Transmembrane helix</keyword>
<feature type="transmembrane region" description="Helical" evidence="2">
    <location>
        <begin position="21"/>
        <end position="40"/>
    </location>
</feature>
<feature type="transmembrane region" description="Helical" evidence="2">
    <location>
        <begin position="125"/>
        <end position="150"/>
    </location>
</feature>
<proteinExistence type="predicted"/>
<feature type="transmembrane region" description="Helical" evidence="2">
    <location>
        <begin position="717"/>
        <end position="740"/>
    </location>
</feature>
<gene>
    <name evidence="3" type="ORF">FE257_007146</name>
</gene>
<name>A0AAD4CPX5_ASPNN</name>
<feature type="transmembrane region" description="Helical" evidence="2">
    <location>
        <begin position="60"/>
        <end position="79"/>
    </location>
</feature>
<keyword evidence="2" id="KW-0812">Transmembrane</keyword>
<reference evidence="3" key="1">
    <citation type="journal article" date="2019" name="Beilstein J. Org. Chem.">
        <title>Nanangenines: drimane sesquiterpenoids as the dominant metabolite cohort of a novel Australian fungus, Aspergillus nanangensis.</title>
        <authorList>
            <person name="Lacey H.J."/>
            <person name="Gilchrist C.L.M."/>
            <person name="Crombie A."/>
            <person name="Kalaitzis J.A."/>
            <person name="Vuong D."/>
            <person name="Rutledge P.J."/>
            <person name="Turner P."/>
            <person name="Pitt J.I."/>
            <person name="Lacey E."/>
            <person name="Chooi Y.H."/>
            <person name="Piggott A.M."/>
        </authorList>
    </citation>
    <scope>NUCLEOTIDE SEQUENCE</scope>
    <source>
        <strain evidence="3">MST-FP2251</strain>
    </source>
</reference>
<evidence type="ECO:0000313" key="4">
    <source>
        <dbReference type="Proteomes" id="UP001194746"/>
    </source>
</evidence>
<dbReference type="InterPro" id="IPR021840">
    <property type="entry name" value="DUF3433"/>
</dbReference>
<comment type="caution">
    <text evidence="3">The sequence shown here is derived from an EMBL/GenBank/DDBJ whole genome shotgun (WGS) entry which is preliminary data.</text>
</comment>
<accession>A0AAD4CPX5</accession>
<dbReference type="Proteomes" id="UP001194746">
    <property type="component" value="Unassembled WGS sequence"/>
</dbReference>
<dbReference type="PANTHER" id="PTHR37544:SF1">
    <property type="entry name" value="PHOSPHORIBOSYLAMINOIMIDAZOLE-SUCCINOCARBOXAMIDE SYNTHASE"/>
    <property type="match status" value="1"/>
</dbReference>
<dbReference type="Pfam" id="PF11915">
    <property type="entry name" value="DUF3433"/>
    <property type="match status" value="2"/>
</dbReference>
<feature type="region of interest" description="Disordered" evidence="1">
    <location>
        <begin position="1172"/>
        <end position="1198"/>
    </location>
</feature>
<keyword evidence="4" id="KW-1185">Reference proteome</keyword>
<reference evidence="3" key="2">
    <citation type="submission" date="2020-02" db="EMBL/GenBank/DDBJ databases">
        <authorList>
            <person name="Gilchrist C.L.M."/>
            <person name="Chooi Y.-H."/>
        </authorList>
    </citation>
    <scope>NUCLEOTIDE SEQUENCE</scope>
    <source>
        <strain evidence="3">MST-FP2251</strain>
    </source>
</reference>
<keyword evidence="2" id="KW-0472">Membrane</keyword>
<feature type="transmembrane region" description="Helical" evidence="2">
    <location>
        <begin position="650"/>
        <end position="667"/>
    </location>
</feature>
<evidence type="ECO:0000256" key="2">
    <source>
        <dbReference type="SAM" id="Phobius"/>
    </source>
</evidence>
<dbReference type="PANTHER" id="PTHR37544">
    <property type="entry name" value="SPRAY-RELATED"/>
    <property type="match status" value="1"/>
</dbReference>
<feature type="transmembrane region" description="Helical" evidence="2">
    <location>
        <begin position="609"/>
        <end position="630"/>
    </location>
</feature>
<feature type="transmembrane region" description="Helical" evidence="2">
    <location>
        <begin position="494"/>
        <end position="515"/>
    </location>
</feature>
<organism evidence="3 4">
    <name type="scientific">Aspergillus nanangensis</name>
    <dbReference type="NCBI Taxonomy" id="2582783"/>
    <lineage>
        <taxon>Eukaryota</taxon>
        <taxon>Fungi</taxon>
        <taxon>Dikarya</taxon>
        <taxon>Ascomycota</taxon>
        <taxon>Pezizomycotina</taxon>
        <taxon>Eurotiomycetes</taxon>
        <taxon>Eurotiomycetidae</taxon>
        <taxon>Eurotiales</taxon>
        <taxon>Aspergillaceae</taxon>
        <taxon>Aspergillus</taxon>
        <taxon>Aspergillus subgen. Circumdati</taxon>
    </lineage>
</organism>
<protein>
    <submittedName>
        <fullName evidence="3">Uncharacterized protein</fullName>
    </submittedName>
</protein>
<evidence type="ECO:0000313" key="3">
    <source>
        <dbReference type="EMBL" id="KAF9889638.1"/>
    </source>
</evidence>
<dbReference type="AlphaFoldDB" id="A0AAD4CPX5"/>
<evidence type="ECO:0000256" key="1">
    <source>
        <dbReference type="SAM" id="MobiDB-lite"/>
    </source>
</evidence>
<dbReference type="EMBL" id="VCAU01000034">
    <property type="protein sequence ID" value="KAF9889638.1"/>
    <property type="molecule type" value="Genomic_DNA"/>
</dbReference>